<dbReference type="PANTHER" id="PTHR33067:SF35">
    <property type="entry name" value="ASPARTIC PEPTIDASE DDI1-TYPE DOMAIN-CONTAINING PROTEIN"/>
    <property type="match status" value="1"/>
</dbReference>
<name>A0A2U1PIY6_ARTAN</name>
<protein>
    <recommendedName>
        <fullName evidence="4">Reverse transcriptase domain-containing protein</fullName>
    </recommendedName>
</protein>
<dbReference type="Gene3D" id="2.40.70.10">
    <property type="entry name" value="Acid Proteases"/>
    <property type="match status" value="2"/>
</dbReference>
<dbReference type="Proteomes" id="UP000245207">
    <property type="component" value="Unassembled WGS sequence"/>
</dbReference>
<evidence type="ECO:0000256" key="1">
    <source>
        <dbReference type="SAM" id="Coils"/>
    </source>
</evidence>
<comment type="caution">
    <text evidence="2">The sequence shown here is derived from an EMBL/GenBank/DDBJ whole genome shotgun (WGS) entry which is preliminary data.</text>
</comment>
<feature type="coiled-coil region" evidence="1">
    <location>
        <begin position="270"/>
        <end position="297"/>
    </location>
</feature>
<dbReference type="AlphaFoldDB" id="A0A2U1PIY6"/>
<dbReference type="SUPFAM" id="SSF50630">
    <property type="entry name" value="Acid proteases"/>
    <property type="match status" value="1"/>
</dbReference>
<sequence>MPKYAKFMKDLLTKRRQGNPTWVTLNERCSSVLMNEMPSKEKDPGSFTIPCTINGTTFDKALGDLGASISLMPYSLYRKLELDKLTPTRMCIELANKSTQYPKGVAENVLVKIDKFIFPVDFVIIDMKEDIDIPILLGRPFLATAHAMIDVFNKKNSLEIGKEKITCDLERSMKYATFTDDDMEEVDFIDSTIEDFVEDFLPQEQLHSVLSKDHADKSEHEETTDVNSVQEPLHKDDFITKETASIPKLKELPPHLEYAFLDDKPEHPELSSILRNIEELESDMNSLTEKVNMVQSVFETPIEDRVSSIERCVKFFIRETFHNQRETQEIIWGIKTENTGELPSTTETNPRDLAHAITTRSGLNKEPAYPSTTNDALADLGTSISLMPYSLYRRLELDKLTPTRMCIELANKSTQYPKGVAKNVLLKIDKFIFLVDFVIIDMKEDIDIPILLGRPFLATAHAMIDEKITYDLERSMKYATFTDDDMEEVDFIDSTIEDFVEDFLPQEQLHSVLSNDHADKSEHEETTDVNIVQEPLHKDDFITKETASIPKLKELPPHLEYAFLDDKPEHPELSKHKGASLGRCPTSRKSVHPSVLTRFLWKMISNRSYNHNEGLIYAISDNAWVSPIHVVPKKGGTTVIVNEDNDDQRVQMMKNRKYLYSKTHKTLGNDQKATIMPLVRKDNEWWRFDETNGCDGDLIKRLRSCHTSTVRIETRLSKTVV</sequence>
<organism evidence="2 3">
    <name type="scientific">Artemisia annua</name>
    <name type="common">Sweet wormwood</name>
    <dbReference type="NCBI Taxonomy" id="35608"/>
    <lineage>
        <taxon>Eukaryota</taxon>
        <taxon>Viridiplantae</taxon>
        <taxon>Streptophyta</taxon>
        <taxon>Embryophyta</taxon>
        <taxon>Tracheophyta</taxon>
        <taxon>Spermatophyta</taxon>
        <taxon>Magnoliopsida</taxon>
        <taxon>eudicotyledons</taxon>
        <taxon>Gunneridae</taxon>
        <taxon>Pentapetalae</taxon>
        <taxon>asterids</taxon>
        <taxon>campanulids</taxon>
        <taxon>Asterales</taxon>
        <taxon>Asteraceae</taxon>
        <taxon>Asteroideae</taxon>
        <taxon>Anthemideae</taxon>
        <taxon>Artemisiinae</taxon>
        <taxon>Artemisia</taxon>
    </lineage>
</organism>
<keyword evidence="3" id="KW-1185">Reference proteome</keyword>
<dbReference type="OrthoDB" id="778454at2759"/>
<evidence type="ECO:0000313" key="3">
    <source>
        <dbReference type="Proteomes" id="UP000245207"/>
    </source>
</evidence>
<proteinExistence type="predicted"/>
<keyword evidence="1" id="KW-0175">Coiled coil</keyword>
<dbReference type="PANTHER" id="PTHR33067">
    <property type="entry name" value="RNA-DIRECTED DNA POLYMERASE-RELATED"/>
    <property type="match status" value="1"/>
</dbReference>
<dbReference type="Pfam" id="PF13650">
    <property type="entry name" value="Asp_protease_2"/>
    <property type="match status" value="1"/>
</dbReference>
<evidence type="ECO:0000313" key="2">
    <source>
        <dbReference type="EMBL" id="PWA85724.1"/>
    </source>
</evidence>
<dbReference type="InterPro" id="IPR021109">
    <property type="entry name" value="Peptidase_aspartic_dom_sf"/>
</dbReference>
<dbReference type="EMBL" id="PKPP01001093">
    <property type="protein sequence ID" value="PWA85724.1"/>
    <property type="molecule type" value="Genomic_DNA"/>
</dbReference>
<reference evidence="2 3" key="1">
    <citation type="journal article" date="2018" name="Mol. Plant">
        <title>The genome of Artemisia annua provides insight into the evolution of Asteraceae family and artemisinin biosynthesis.</title>
        <authorList>
            <person name="Shen Q."/>
            <person name="Zhang L."/>
            <person name="Liao Z."/>
            <person name="Wang S."/>
            <person name="Yan T."/>
            <person name="Shi P."/>
            <person name="Liu M."/>
            <person name="Fu X."/>
            <person name="Pan Q."/>
            <person name="Wang Y."/>
            <person name="Lv Z."/>
            <person name="Lu X."/>
            <person name="Zhang F."/>
            <person name="Jiang W."/>
            <person name="Ma Y."/>
            <person name="Chen M."/>
            <person name="Hao X."/>
            <person name="Li L."/>
            <person name="Tang Y."/>
            <person name="Lv G."/>
            <person name="Zhou Y."/>
            <person name="Sun X."/>
            <person name="Brodelius P.E."/>
            <person name="Rose J.K.C."/>
            <person name="Tang K."/>
        </authorList>
    </citation>
    <scope>NUCLEOTIDE SEQUENCE [LARGE SCALE GENOMIC DNA]</scope>
    <source>
        <strain evidence="3">cv. Huhao1</strain>
        <tissue evidence="2">Leaf</tissue>
    </source>
</reference>
<dbReference type="CDD" id="cd00303">
    <property type="entry name" value="retropepsin_like"/>
    <property type="match status" value="2"/>
</dbReference>
<gene>
    <name evidence="2" type="ORF">CTI12_AA120600</name>
</gene>
<evidence type="ECO:0008006" key="4">
    <source>
        <dbReference type="Google" id="ProtNLM"/>
    </source>
</evidence>
<accession>A0A2U1PIY6</accession>